<feature type="chain" id="PRO_5045215173" evidence="1">
    <location>
        <begin position="20"/>
        <end position="150"/>
    </location>
</feature>
<evidence type="ECO:0000256" key="1">
    <source>
        <dbReference type="SAM" id="SignalP"/>
    </source>
</evidence>
<keyword evidence="4" id="KW-1185">Reference proteome</keyword>
<feature type="signal peptide" evidence="1">
    <location>
        <begin position="1"/>
        <end position="19"/>
    </location>
</feature>
<dbReference type="RefSeq" id="WP_330108041.1">
    <property type="nucleotide sequence ID" value="NZ_JAZDQT010000002.1"/>
</dbReference>
<reference evidence="3 4" key="1">
    <citation type="submission" date="2024-01" db="EMBL/GenBank/DDBJ databases">
        <title>Pedobacter sp. nov., isolated from fresh soil.</title>
        <authorList>
            <person name="Le N.T.T."/>
        </authorList>
    </citation>
    <scope>NUCLEOTIDE SEQUENCE [LARGE SCALE GENOMIC DNA]</scope>
    <source>
        <strain evidence="3 4">KR3-3</strain>
    </source>
</reference>
<dbReference type="Pfam" id="PF09832">
    <property type="entry name" value="DUF2059"/>
    <property type="match status" value="1"/>
</dbReference>
<evidence type="ECO:0000259" key="2">
    <source>
        <dbReference type="Pfam" id="PF09832"/>
    </source>
</evidence>
<feature type="domain" description="DUF2059" evidence="2">
    <location>
        <begin position="82"/>
        <end position="138"/>
    </location>
</feature>
<dbReference type="Proteomes" id="UP001336835">
    <property type="component" value="Unassembled WGS sequence"/>
</dbReference>
<comment type="caution">
    <text evidence="3">The sequence shown here is derived from an EMBL/GenBank/DDBJ whole genome shotgun (WGS) entry which is preliminary data.</text>
</comment>
<evidence type="ECO:0000313" key="3">
    <source>
        <dbReference type="EMBL" id="MEE1945704.1"/>
    </source>
</evidence>
<protein>
    <submittedName>
        <fullName evidence="3">DUF2059 domain-containing protein</fullName>
    </submittedName>
</protein>
<proteinExistence type="predicted"/>
<dbReference type="InterPro" id="IPR018637">
    <property type="entry name" value="DUF2059"/>
</dbReference>
<accession>A0ABU7I8B2</accession>
<name>A0ABU7I8B2_9SPHI</name>
<gene>
    <name evidence="3" type="ORF">VRU48_11350</name>
</gene>
<evidence type="ECO:0000313" key="4">
    <source>
        <dbReference type="Proteomes" id="UP001336835"/>
    </source>
</evidence>
<organism evidence="3 4">
    <name type="scientific">Pedobacter albus</name>
    <dbReference type="NCBI Taxonomy" id="3113905"/>
    <lineage>
        <taxon>Bacteria</taxon>
        <taxon>Pseudomonadati</taxon>
        <taxon>Bacteroidota</taxon>
        <taxon>Sphingobacteriia</taxon>
        <taxon>Sphingobacteriales</taxon>
        <taxon>Sphingobacteriaceae</taxon>
        <taxon>Pedobacter</taxon>
    </lineage>
</organism>
<sequence>MKKFLIIAFLSLAGSTCFAQGTSTTTPYKTELQKLLTLSGSEASFKVAIDQMIGTLKQQQSDIPAEFWTEMETELKKTSMSELLDLLLPIYQKHLSIDDLKQISAFYESPAGKKFAEKTPLILSGSMEAGREWGMKVGQRVVDKIKEKYN</sequence>
<keyword evidence="1" id="KW-0732">Signal</keyword>
<dbReference type="EMBL" id="JAZDQT010000002">
    <property type="protein sequence ID" value="MEE1945704.1"/>
    <property type="molecule type" value="Genomic_DNA"/>
</dbReference>